<dbReference type="SUPFAM" id="SSF52540">
    <property type="entry name" value="P-loop containing nucleoside triphosphate hydrolases"/>
    <property type="match status" value="1"/>
</dbReference>
<dbReference type="EMBL" id="WUUS01000001">
    <property type="protein sequence ID" value="MXR39802.1"/>
    <property type="molecule type" value="Genomic_DNA"/>
</dbReference>
<evidence type="ECO:0000313" key="3">
    <source>
        <dbReference type="Proteomes" id="UP000437065"/>
    </source>
</evidence>
<feature type="compositionally biased region" description="Acidic residues" evidence="1">
    <location>
        <begin position="376"/>
        <end position="390"/>
    </location>
</feature>
<dbReference type="AlphaFoldDB" id="A0A6B0SUE3"/>
<reference evidence="2 3" key="1">
    <citation type="submission" date="2019-12" db="EMBL/GenBank/DDBJ databases">
        <title>Isolation and characterization of three novel carbon monoxide-oxidizing members of Halobacteria from salione crusts and soils.</title>
        <authorList>
            <person name="Myers M.R."/>
            <person name="King G.M."/>
        </authorList>
    </citation>
    <scope>NUCLEOTIDE SEQUENCE [LARGE SCALE GENOMIC DNA]</scope>
    <source>
        <strain evidence="2 3">WSA2</strain>
    </source>
</reference>
<name>A0A6B0SUE3_9EURY</name>
<gene>
    <name evidence="2" type="ORF">GRX01_00300</name>
</gene>
<feature type="compositionally biased region" description="Basic and acidic residues" evidence="1">
    <location>
        <begin position="290"/>
        <end position="301"/>
    </location>
</feature>
<sequence>MSRSGSDSSVYAAAQGREFLRGELEEKPNEWVREFAGLIDDAETLDLLNYYASLWESGLVPDEHGPFLESALARNIIRSASTRMADRAFTEGNVSQMQGMVGLTNRSRDGKDLLTAAAEQLENEGAIGLVLGPPGSGKTATTLDVARTWAARTGGNIIGNTSWDGFDQIVRSDREMLEAMAEVEGQVLAVIDETAQELSGYGQDGPKAETFANALTFIRKKEGSHGPHAKRGSVLMVNHTRKRTAAAFRRLATFAIEKPKRDDPGFARLLETEGGQDTFDDGADFTGLTDTRESYSEHEASEFAIVGADGDDQDDGDDAPDPEEIRRRERVRSYLLDSKPWSDAEGISQKDAAAKAGYGTSWATDRKKEWERGEWNELEDVPEPEEGETG</sequence>
<keyword evidence="3" id="KW-1185">Reference proteome</keyword>
<feature type="compositionally biased region" description="Basic and acidic residues" evidence="1">
    <location>
        <begin position="364"/>
        <end position="375"/>
    </location>
</feature>
<dbReference type="RefSeq" id="WP_159662261.1">
    <property type="nucleotide sequence ID" value="NZ_WUUS01000001.1"/>
</dbReference>
<dbReference type="Proteomes" id="UP000437065">
    <property type="component" value="Unassembled WGS sequence"/>
</dbReference>
<feature type="compositionally biased region" description="Acidic residues" evidence="1">
    <location>
        <begin position="309"/>
        <end position="322"/>
    </location>
</feature>
<organism evidence="2 3">
    <name type="scientific">Halobaculum saliterrae</name>
    <dbReference type="NCBI Taxonomy" id="2073113"/>
    <lineage>
        <taxon>Archaea</taxon>
        <taxon>Methanobacteriati</taxon>
        <taxon>Methanobacteriota</taxon>
        <taxon>Stenosarchaea group</taxon>
        <taxon>Halobacteria</taxon>
        <taxon>Halobacteriales</taxon>
        <taxon>Haloferacaceae</taxon>
        <taxon>Halobaculum</taxon>
    </lineage>
</organism>
<evidence type="ECO:0000313" key="2">
    <source>
        <dbReference type="EMBL" id="MXR39802.1"/>
    </source>
</evidence>
<evidence type="ECO:0000256" key="1">
    <source>
        <dbReference type="SAM" id="MobiDB-lite"/>
    </source>
</evidence>
<proteinExistence type="predicted"/>
<dbReference type="OrthoDB" id="287210at2157"/>
<protein>
    <submittedName>
        <fullName evidence="2">Uncharacterized protein</fullName>
    </submittedName>
</protein>
<feature type="region of interest" description="Disordered" evidence="1">
    <location>
        <begin position="265"/>
        <end position="390"/>
    </location>
</feature>
<accession>A0A6B0SUE3</accession>
<comment type="caution">
    <text evidence="2">The sequence shown here is derived from an EMBL/GenBank/DDBJ whole genome shotgun (WGS) entry which is preliminary data.</text>
</comment>
<dbReference type="InterPro" id="IPR027417">
    <property type="entry name" value="P-loop_NTPase"/>
</dbReference>